<comment type="caution">
    <text evidence="1">The sequence shown here is derived from an EMBL/GenBank/DDBJ whole genome shotgun (WGS) entry which is preliminary data.</text>
</comment>
<keyword evidence="4" id="KW-1185">Reference proteome</keyword>
<accession>A0A814MEC6</accession>
<evidence type="ECO:0000313" key="4">
    <source>
        <dbReference type="Proteomes" id="UP000663870"/>
    </source>
</evidence>
<dbReference type="AlphaFoldDB" id="A0A814MEC6"/>
<name>A0A814MEC6_9BILA</name>
<dbReference type="EMBL" id="CAJNOL010001068">
    <property type="protein sequence ID" value="CAF1279645.1"/>
    <property type="molecule type" value="Genomic_DNA"/>
</dbReference>
<dbReference type="Proteomes" id="UP000663854">
    <property type="component" value="Unassembled WGS sequence"/>
</dbReference>
<reference evidence="1" key="1">
    <citation type="submission" date="2021-02" db="EMBL/GenBank/DDBJ databases">
        <authorList>
            <person name="Nowell W R."/>
        </authorList>
    </citation>
    <scope>NUCLEOTIDE SEQUENCE</scope>
</reference>
<dbReference type="EMBL" id="CAJNOH010000573">
    <property type="protein sequence ID" value="CAF1078059.1"/>
    <property type="molecule type" value="Genomic_DNA"/>
</dbReference>
<protein>
    <submittedName>
        <fullName evidence="1">Uncharacterized protein</fullName>
    </submittedName>
</protein>
<gene>
    <name evidence="2" type="ORF">JXQ802_LOCUS28425</name>
    <name evidence="1" type="ORF">PYM288_LOCUS18523</name>
</gene>
<organism evidence="1 3">
    <name type="scientific">Rotaria sordida</name>
    <dbReference type="NCBI Taxonomy" id="392033"/>
    <lineage>
        <taxon>Eukaryota</taxon>
        <taxon>Metazoa</taxon>
        <taxon>Spiralia</taxon>
        <taxon>Gnathifera</taxon>
        <taxon>Rotifera</taxon>
        <taxon>Eurotatoria</taxon>
        <taxon>Bdelloidea</taxon>
        <taxon>Philodinida</taxon>
        <taxon>Philodinidae</taxon>
        <taxon>Rotaria</taxon>
    </lineage>
</organism>
<evidence type="ECO:0000313" key="3">
    <source>
        <dbReference type="Proteomes" id="UP000663854"/>
    </source>
</evidence>
<proteinExistence type="predicted"/>
<dbReference type="Proteomes" id="UP000663870">
    <property type="component" value="Unassembled WGS sequence"/>
</dbReference>
<evidence type="ECO:0000313" key="1">
    <source>
        <dbReference type="EMBL" id="CAF1078059.1"/>
    </source>
</evidence>
<evidence type="ECO:0000313" key="2">
    <source>
        <dbReference type="EMBL" id="CAF1279645.1"/>
    </source>
</evidence>
<sequence>MFADYRVPQNVSKREELIPFCDDDEIETRTEFLLIVCYLVNQINENMHLEKDIEDQGQRLNTVVINDFLWRK</sequence>